<dbReference type="PANTHER" id="PTHR16100:SF3">
    <property type="match status" value="1"/>
</dbReference>
<dbReference type="Proteomes" id="UP000472262">
    <property type="component" value="Unassembled WGS sequence"/>
</dbReference>
<dbReference type="AlphaFoldDB" id="A0A672JYE3"/>
<evidence type="ECO:0000256" key="3">
    <source>
        <dbReference type="ARBA" id="ARBA00022989"/>
    </source>
</evidence>
<name>A0A672JYE3_SINGR</name>
<reference evidence="6" key="2">
    <citation type="submission" date="2025-09" db="UniProtKB">
        <authorList>
            <consortium name="Ensembl"/>
        </authorList>
    </citation>
    <scope>IDENTIFICATION</scope>
</reference>
<reference evidence="6" key="1">
    <citation type="submission" date="2025-08" db="UniProtKB">
        <authorList>
            <consortium name="Ensembl"/>
        </authorList>
    </citation>
    <scope>IDENTIFICATION</scope>
</reference>
<feature type="transmembrane region" description="Helical" evidence="5">
    <location>
        <begin position="72"/>
        <end position="94"/>
    </location>
</feature>
<evidence type="ECO:0000313" key="7">
    <source>
        <dbReference type="Proteomes" id="UP000472262"/>
    </source>
</evidence>
<evidence type="ECO:0000256" key="1">
    <source>
        <dbReference type="ARBA" id="ARBA00004141"/>
    </source>
</evidence>
<keyword evidence="4 5" id="KW-0472">Membrane</keyword>
<dbReference type="PANTHER" id="PTHR16100">
    <property type="entry name" value="PHOSPHOINOSITIDE-INTERACTING PROTEIN FAMILY MEMBER"/>
    <property type="match status" value="1"/>
</dbReference>
<dbReference type="InParanoid" id="A0A672JYE3"/>
<organism evidence="6 7">
    <name type="scientific">Sinocyclocheilus grahami</name>
    <name type="common">Dianchi golden-line fish</name>
    <name type="synonym">Barbus grahami</name>
    <dbReference type="NCBI Taxonomy" id="75366"/>
    <lineage>
        <taxon>Eukaryota</taxon>
        <taxon>Metazoa</taxon>
        <taxon>Chordata</taxon>
        <taxon>Craniata</taxon>
        <taxon>Vertebrata</taxon>
        <taxon>Euteleostomi</taxon>
        <taxon>Actinopterygii</taxon>
        <taxon>Neopterygii</taxon>
        <taxon>Teleostei</taxon>
        <taxon>Ostariophysi</taxon>
        <taxon>Cypriniformes</taxon>
        <taxon>Cyprinidae</taxon>
        <taxon>Cyprininae</taxon>
        <taxon>Sinocyclocheilus</taxon>
    </lineage>
</organism>
<keyword evidence="2 5" id="KW-0812">Transmembrane</keyword>
<evidence type="ECO:0000256" key="5">
    <source>
        <dbReference type="SAM" id="Phobius"/>
    </source>
</evidence>
<dbReference type="InterPro" id="IPR028068">
    <property type="entry name" value="PIRT"/>
</dbReference>
<dbReference type="GO" id="GO:0005886">
    <property type="term" value="C:plasma membrane"/>
    <property type="evidence" value="ECO:0007669"/>
    <property type="project" value="TreeGrafter"/>
</dbReference>
<evidence type="ECO:0000313" key="6">
    <source>
        <dbReference type="Ensembl" id="ENSSGRP00000001278.1"/>
    </source>
</evidence>
<comment type="subcellular location">
    <subcellularLocation>
        <location evidence="1">Membrane</location>
        <topology evidence="1">Multi-pass membrane protein</topology>
    </subcellularLocation>
</comment>
<accession>A0A672JYE3</accession>
<dbReference type="Pfam" id="PF15099">
    <property type="entry name" value="PIRT"/>
    <property type="match status" value="1"/>
</dbReference>
<sequence length="105" mass="11604">SHSESNLDFCRPAQSELIFVCANPSCWTYYHKPIFILIAGGLALAAGFVIILNSSGLFTSNSTDTMAVDDEMGPLCLSFGLMFAVFGVVWTLIIKEKVKHKRRMI</sequence>
<keyword evidence="3 5" id="KW-1133">Transmembrane helix</keyword>
<evidence type="ECO:0000256" key="2">
    <source>
        <dbReference type="ARBA" id="ARBA00022692"/>
    </source>
</evidence>
<proteinExistence type="predicted"/>
<dbReference type="OMA" id="VWTLIIK"/>
<feature type="transmembrane region" description="Helical" evidence="5">
    <location>
        <begin position="34"/>
        <end position="52"/>
    </location>
</feature>
<dbReference type="Ensembl" id="ENSSGRT00000001396.1">
    <property type="protein sequence ID" value="ENSSGRP00000001278.1"/>
    <property type="gene ID" value="ENSSGRG00000000760.1"/>
</dbReference>
<evidence type="ECO:0000256" key="4">
    <source>
        <dbReference type="ARBA" id="ARBA00023136"/>
    </source>
</evidence>
<keyword evidence="7" id="KW-1185">Reference proteome</keyword>
<protein>
    <submittedName>
        <fullName evidence="6">Uncharacterized protein</fullName>
    </submittedName>
</protein>